<comment type="caution">
    <text evidence="2">The sequence shown here is derived from an EMBL/GenBank/DDBJ whole genome shotgun (WGS) entry which is preliminary data.</text>
</comment>
<feature type="region of interest" description="Disordered" evidence="1">
    <location>
        <begin position="1"/>
        <end position="79"/>
    </location>
</feature>
<accession>A0A9P6WAD1</accession>
<dbReference type="AlphaFoldDB" id="A0A9P6WAD1"/>
<evidence type="ECO:0000313" key="3">
    <source>
        <dbReference type="Proteomes" id="UP000750334"/>
    </source>
</evidence>
<organism evidence="2 3">
    <name type="scientific">Maudiozyma exigua</name>
    <name type="common">Yeast</name>
    <name type="synonym">Kazachstania exigua</name>
    <dbReference type="NCBI Taxonomy" id="34358"/>
    <lineage>
        <taxon>Eukaryota</taxon>
        <taxon>Fungi</taxon>
        <taxon>Dikarya</taxon>
        <taxon>Ascomycota</taxon>
        <taxon>Saccharomycotina</taxon>
        <taxon>Saccharomycetes</taxon>
        <taxon>Saccharomycetales</taxon>
        <taxon>Saccharomycetaceae</taxon>
        <taxon>Maudiozyma</taxon>
    </lineage>
</organism>
<keyword evidence="3" id="KW-1185">Reference proteome</keyword>
<evidence type="ECO:0000256" key="1">
    <source>
        <dbReference type="SAM" id="MobiDB-lite"/>
    </source>
</evidence>
<proteinExistence type="predicted"/>
<evidence type="ECO:0000313" key="2">
    <source>
        <dbReference type="EMBL" id="KAG0667696.1"/>
    </source>
</evidence>
<feature type="compositionally biased region" description="Polar residues" evidence="1">
    <location>
        <begin position="12"/>
        <end position="57"/>
    </location>
</feature>
<feature type="compositionally biased region" description="Low complexity" evidence="1">
    <location>
        <begin position="186"/>
        <end position="205"/>
    </location>
</feature>
<feature type="region of interest" description="Disordered" evidence="1">
    <location>
        <begin position="104"/>
        <end position="138"/>
    </location>
</feature>
<feature type="region of interest" description="Disordered" evidence="1">
    <location>
        <begin position="185"/>
        <end position="205"/>
    </location>
</feature>
<dbReference type="OrthoDB" id="4069241at2759"/>
<name>A0A9P6WAD1_MAUEX</name>
<feature type="compositionally biased region" description="Basic and acidic residues" evidence="1">
    <location>
        <begin position="113"/>
        <end position="138"/>
    </location>
</feature>
<dbReference type="EMBL" id="PUHR01000096">
    <property type="protein sequence ID" value="KAG0667696.1"/>
    <property type="molecule type" value="Genomic_DNA"/>
</dbReference>
<sequence length="205" mass="22853">MSSPIRRRSALTGKNVNINSRPKSLLTKSISNTSHTNINFSKSPSTSPLRRSQTPSIRGSPLKKTLSTTPSPIKRRQSDNVFTFHEDDSATRESIKNLQKLLTISENNNSNMHNKENNAPGKRDGKKSSNETKSDDVISVRYGSDKERMPLTELKTVDFMGYIEDPRTNEVRPLNVPFANNMTMNSSHSSLGSSSQGSPSRILRF</sequence>
<gene>
    <name evidence="2" type="ORF">C6P45_005455</name>
</gene>
<reference evidence="2 3" key="1">
    <citation type="submission" date="2020-11" db="EMBL/GenBank/DDBJ databases">
        <title>Kefir isolates.</title>
        <authorList>
            <person name="Marcisauskas S."/>
            <person name="Kim Y."/>
            <person name="Blasche S."/>
        </authorList>
    </citation>
    <scope>NUCLEOTIDE SEQUENCE [LARGE SCALE GENOMIC DNA]</scope>
    <source>
        <strain evidence="2 3">OG2</strain>
    </source>
</reference>
<protein>
    <submittedName>
        <fullName evidence="2">Uncharacterized protein</fullName>
    </submittedName>
</protein>
<dbReference type="Proteomes" id="UP000750334">
    <property type="component" value="Unassembled WGS sequence"/>
</dbReference>